<feature type="transmembrane region" description="Helical" evidence="8">
    <location>
        <begin position="100"/>
        <end position="122"/>
    </location>
</feature>
<accession>A0A923LNR5</accession>
<feature type="transmembrane region" description="Helical" evidence="8">
    <location>
        <begin position="29"/>
        <end position="45"/>
    </location>
</feature>
<dbReference type="InterPro" id="IPR028362">
    <property type="entry name" value="AlgI"/>
</dbReference>
<keyword evidence="10" id="KW-1185">Reference proteome</keyword>
<reference evidence="9" key="1">
    <citation type="submission" date="2020-08" db="EMBL/GenBank/DDBJ databases">
        <title>Genome public.</title>
        <authorList>
            <person name="Liu C."/>
            <person name="Sun Q."/>
        </authorList>
    </citation>
    <scope>NUCLEOTIDE SEQUENCE</scope>
    <source>
        <strain evidence="9">BX1005</strain>
    </source>
</reference>
<feature type="transmembrane region" description="Helical" evidence="8">
    <location>
        <begin position="369"/>
        <end position="393"/>
    </location>
</feature>
<dbReference type="AlphaFoldDB" id="A0A923LNR5"/>
<dbReference type="EMBL" id="JACOPH010000006">
    <property type="protein sequence ID" value="MBC5714290.1"/>
    <property type="molecule type" value="Genomic_DNA"/>
</dbReference>
<feature type="transmembrane region" description="Helical" evidence="8">
    <location>
        <begin position="345"/>
        <end position="363"/>
    </location>
</feature>
<dbReference type="PIRSF" id="PIRSF500217">
    <property type="entry name" value="AlgI"/>
    <property type="match status" value="1"/>
</dbReference>
<evidence type="ECO:0000256" key="3">
    <source>
        <dbReference type="ARBA" id="ARBA00022475"/>
    </source>
</evidence>
<keyword evidence="6 7" id="KW-0472">Membrane</keyword>
<feature type="transmembrane region" description="Helical" evidence="8">
    <location>
        <begin position="414"/>
        <end position="437"/>
    </location>
</feature>
<evidence type="ECO:0000256" key="6">
    <source>
        <dbReference type="ARBA" id="ARBA00023136"/>
    </source>
</evidence>
<dbReference type="GO" id="GO:0042121">
    <property type="term" value="P:alginic acid biosynthetic process"/>
    <property type="evidence" value="ECO:0007669"/>
    <property type="project" value="InterPro"/>
</dbReference>
<dbReference type="RefSeq" id="WP_186867017.1">
    <property type="nucleotide sequence ID" value="NZ_JACOPH010000006.1"/>
</dbReference>
<dbReference type="InterPro" id="IPR024194">
    <property type="entry name" value="Ac/AlaTfrase_AlgI/DltB"/>
</dbReference>
<organism evidence="9 10">
    <name type="scientific">Roseburia zhanii</name>
    <dbReference type="NCBI Taxonomy" id="2763064"/>
    <lineage>
        <taxon>Bacteria</taxon>
        <taxon>Bacillati</taxon>
        <taxon>Bacillota</taxon>
        <taxon>Clostridia</taxon>
        <taxon>Lachnospirales</taxon>
        <taxon>Lachnospiraceae</taxon>
        <taxon>Roseburia</taxon>
    </lineage>
</organism>
<name>A0A923LNR5_9FIRM</name>
<sequence>MSVVSYGFLVFFVLVCFVYYALPKNLQKLQWIVILAASLIFYASAGVFYLGIVTITAGIVYICSLFMQKNLDQQEQLLEGADRRSARKIKNEMKQKRKRMLTVALCAVIGILIVFKGSSFLIENINMLLWHMDHGIIPVWKLAAPLGISFYSFMMISYLMDLYHGKIHAQQNFLKYLTYVLYFPHITQGPIGRYESTGKELFVEHAFCYSVIKKGLYLMVWGYFKKLVIADRLSAFVTAVIGSAGNYEGYIFLIAGILYSIQIYCDFSGCMDIIRGASECLGITLKENFKRPYFSKTLPEFWRRWHISLGEFFRENVFYPVSTSQVFLKWNTAARKRFGNELGRNIASVMPILCVWVLTGVWHGANWNYIGWGIYHGILICLSTIFEQPLMAVNTRLKIPTEHILFKIFQMLRTFFLCVVGRLIFLGNGLSDSFHMISSMFKRTQTVYTVESFPLTVNEWCVVLICVIFLSGVSVVQEIMEKKQAEMTIRDWLDKQNVLLQMGVVLTGILVILCFGVYGQGAGAAFIYEQF</sequence>
<dbReference type="PIRSF" id="PIRSF016636">
    <property type="entry name" value="AlgI_DltB"/>
    <property type="match status" value="1"/>
</dbReference>
<comment type="caution">
    <text evidence="9">The sequence shown here is derived from an EMBL/GenBank/DDBJ whole genome shotgun (WGS) entry which is preliminary data.</text>
</comment>
<keyword evidence="3 7" id="KW-1003">Cell membrane</keyword>
<proteinExistence type="inferred from homology"/>
<comment type="subcellular location">
    <subcellularLocation>
        <location evidence="1">Cell membrane</location>
        <topology evidence="1">Multi-pass membrane protein</topology>
    </subcellularLocation>
</comment>
<dbReference type="PANTHER" id="PTHR13285:SF18">
    <property type="entry name" value="PROTEIN-CYSTEINE N-PALMITOYLTRANSFERASE RASP"/>
    <property type="match status" value="1"/>
</dbReference>
<evidence type="ECO:0000256" key="2">
    <source>
        <dbReference type="ARBA" id="ARBA00010323"/>
    </source>
</evidence>
<protein>
    <submittedName>
        <fullName evidence="9">MBOAT family protein</fullName>
    </submittedName>
</protein>
<comment type="similarity">
    <text evidence="2 7">Belongs to the membrane-bound acyltransferase family.</text>
</comment>
<keyword evidence="5 8" id="KW-1133">Transmembrane helix</keyword>
<evidence type="ECO:0000313" key="9">
    <source>
        <dbReference type="EMBL" id="MBC5714290.1"/>
    </source>
</evidence>
<evidence type="ECO:0000256" key="8">
    <source>
        <dbReference type="SAM" id="Phobius"/>
    </source>
</evidence>
<keyword evidence="7" id="KW-0808">Transferase</keyword>
<evidence type="ECO:0000256" key="4">
    <source>
        <dbReference type="ARBA" id="ARBA00022692"/>
    </source>
</evidence>
<dbReference type="GO" id="GO:0005886">
    <property type="term" value="C:plasma membrane"/>
    <property type="evidence" value="ECO:0007669"/>
    <property type="project" value="UniProtKB-SubCell"/>
</dbReference>
<feature type="transmembrane region" description="Helical" evidence="8">
    <location>
        <begin position="6"/>
        <end position="22"/>
    </location>
</feature>
<feature type="transmembrane region" description="Helical" evidence="8">
    <location>
        <begin position="498"/>
        <end position="518"/>
    </location>
</feature>
<gene>
    <name evidence="9" type="ORF">H8S17_08715</name>
</gene>
<dbReference type="InterPro" id="IPR051085">
    <property type="entry name" value="MB_O-acyltransferase"/>
</dbReference>
<feature type="transmembrane region" description="Helical" evidence="8">
    <location>
        <begin position="142"/>
        <end position="160"/>
    </location>
</feature>
<evidence type="ECO:0000256" key="5">
    <source>
        <dbReference type="ARBA" id="ARBA00022989"/>
    </source>
</evidence>
<feature type="transmembrane region" description="Helical" evidence="8">
    <location>
        <begin position="457"/>
        <end position="477"/>
    </location>
</feature>
<evidence type="ECO:0000256" key="1">
    <source>
        <dbReference type="ARBA" id="ARBA00004651"/>
    </source>
</evidence>
<keyword evidence="4 8" id="KW-0812">Transmembrane</keyword>
<evidence type="ECO:0000313" key="10">
    <source>
        <dbReference type="Proteomes" id="UP000606720"/>
    </source>
</evidence>
<evidence type="ECO:0000256" key="7">
    <source>
        <dbReference type="PIRNR" id="PIRNR016636"/>
    </source>
</evidence>
<dbReference type="GO" id="GO:0016746">
    <property type="term" value="F:acyltransferase activity"/>
    <property type="evidence" value="ECO:0007669"/>
    <property type="project" value="UniProtKB-KW"/>
</dbReference>
<dbReference type="Pfam" id="PF03062">
    <property type="entry name" value="MBOAT"/>
    <property type="match status" value="1"/>
</dbReference>
<dbReference type="InterPro" id="IPR004299">
    <property type="entry name" value="MBOAT_fam"/>
</dbReference>
<keyword evidence="7" id="KW-0012">Acyltransferase</keyword>
<dbReference type="Proteomes" id="UP000606720">
    <property type="component" value="Unassembled WGS sequence"/>
</dbReference>
<dbReference type="PANTHER" id="PTHR13285">
    <property type="entry name" value="ACYLTRANSFERASE"/>
    <property type="match status" value="1"/>
</dbReference>